<reference evidence="1 2" key="1">
    <citation type="journal article" date="2021" name="BMC Genomics">
        <title>Telomere-to-telomere genome assembly of asparaginase-producing Trichoderma simmonsii.</title>
        <authorList>
            <person name="Chung D."/>
            <person name="Kwon Y.M."/>
            <person name="Yang Y."/>
        </authorList>
    </citation>
    <scope>NUCLEOTIDE SEQUENCE [LARGE SCALE GENOMIC DNA]</scope>
    <source>
        <strain evidence="1 2">GH-Sj1</strain>
    </source>
</reference>
<sequence length="137" mass="15397">MGLRIFLLVTGCDRQIHVQGRYCSGWAGTKPCIISSLSSICLLASSFKFSFCSVDDMDIYESIYGVHMHTPQPFEPSLPFVTETRRQNIVTIRRLLVVRLDWKTPFSVACWTGISAGSERLPLRLLEGLEASPWDVA</sequence>
<evidence type="ECO:0000313" key="2">
    <source>
        <dbReference type="Proteomes" id="UP000826661"/>
    </source>
</evidence>
<organism evidence="1 2">
    <name type="scientific">Trichoderma simmonsii</name>
    <dbReference type="NCBI Taxonomy" id="1491479"/>
    <lineage>
        <taxon>Eukaryota</taxon>
        <taxon>Fungi</taxon>
        <taxon>Dikarya</taxon>
        <taxon>Ascomycota</taxon>
        <taxon>Pezizomycotina</taxon>
        <taxon>Sordariomycetes</taxon>
        <taxon>Hypocreomycetidae</taxon>
        <taxon>Hypocreales</taxon>
        <taxon>Hypocreaceae</taxon>
        <taxon>Trichoderma</taxon>
    </lineage>
</organism>
<proteinExistence type="predicted"/>
<keyword evidence="2" id="KW-1185">Reference proteome</keyword>
<dbReference type="Proteomes" id="UP000826661">
    <property type="component" value="Chromosome II"/>
</dbReference>
<name>A0A8G0L5K6_9HYPO</name>
<protein>
    <submittedName>
        <fullName evidence="1">Uncharacterized protein</fullName>
    </submittedName>
</protein>
<gene>
    <name evidence="1" type="ORF">H0G86_003463</name>
</gene>
<accession>A0A8G0L5K6</accession>
<evidence type="ECO:0000313" key="1">
    <source>
        <dbReference type="EMBL" id="QYS96202.1"/>
    </source>
</evidence>
<dbReference type="EMBL" id="CP075865">
    <property type="protein sequence ID" value="QYS96202.1"/>
    <property type="molecule type" value="Genomic_DNA"/>
</dbReference>
<dbReference type="AlphaFoldDB" id="A0A8G0L5K6"/>